<dbReference type="PROSITE" id="PS50943">
    <property type="entry name" value="HTH_CROC1"/>
    <property type="match status" value="1"/>
</dbReference>
<comment type="caution">
    <text evidence="2">The sequence shown here is derived from an EMBL/GenBank/DDBJ whole genome shotgun (WGS) entry which is preliminary data.</text>
</comment>
<dbReference type="SMART" id="SM00530">
    <property type="entry name" value="HTH_XRE"/>
    <property type="match status" value="1"/>
</dbReference>
<accession>A0A245ZQI9</accession>
<reference evidence="2 3" key="1">
    <citation type="submission" date="2017-03" db="EMBL/GenBank/DDBJ databases">
        <title>Genome sequence of Sphingomonas mucosissima DSM 17494.</title>
        <authorList>
            <person name="Poehlein A."/>
            <person name="Wuebbeler J.H."/>
            <person name="Steinbuechel A."/>
            <person name="Daniel R."/>
        </authorList>
    </citation>
    <scope>NUCLEOTIDE SEQUENCE [LARGE SCALE GENOMIC DNA]</scope>
    <source>
        <strain evidence="2 3">DSM 17494</strain>
    </source>
</reference>
<dbReference type="EMBL" id="NBBJ01000001">
    <property type="protein sequence ID" value="OWK32015.1"/>
    <property type="molecule type" value="Genomic_DNA"/>
</dbReference>
<proteinExistence type="predicted"/>
<dbReference type="RefSeq" id="WP_088331300.1">
    <property type="nucleotide sequence ID" value="NZ_NBBJ01000001.1"/>
</dbReference>
<dbReference type="InterPro" id="IPR001387">
    <property type="entry name" value="Cro/C1-type_HTH"/>
</dbReference>
<evidence type="ECO:0000313" key="3">
    <source>
        <dbReference type="Proteomes" id="UP000197783"/>
    </source>
</evidence>
<evidence type="ECO:0000259" key="1">
    <source>
        <dbReference type="PROSITE" id="PS50943"/>
    </source>
</evidence>
<organism evidence="2 3">
    <name type="scientific">Sphingomonas mucosissima</name>
    <dbReference type="NCBI Taxonomy" id="370959"/>
    <lineage>
        <taxon>Bacteria</taxon>
        <taxon>Pseudomonadati</taxon>
        <taxon>Pseudomonadota</taxon>
        <taxon>Alphaproteobacteria</taxon>
        <taxon>Sphingomonadales</taxon>
        <taxon>Sphingomonadaceae</taxon>
        <taxon>Sphingomonas</taxon>
    </lineage>
</organism>
<dbReference type="SUPFAM" id="SSF47413">
    <property type="entry name" value="lambda repressor-like DNA-binding domains"/>
    <property type="match status" value="1"/>
</dbReference>
<dbReference type="InterPro" id="IPR010982">
    <property type="entry name" value="Lambda_DNA-bd_dom_sf"/>
</dbReference>
<feature type="domain" description="HTH cro/C1-type" evidence="1">
    <location>
        <begin position="8"/>
        <end position="61"/>
    </location>
</feature>
<dbReference type="AlphaFoldDB" id="A0A245ZQI9"/>
<dbReference type="Proteomes" id="UP000197783">
    <property type="component" value="Unassembled WGS sequence"/>
</dbReference>
<name>A0A245ZQI9_9SPHN</name>
<dbReference type="Pfam" id="PF01381">
    <property type="entry name" value="HTH_3"/>
    <property type="match status" value="1"/>
</dbReference>
<evidence type="ECO:0000313" key="2">
    <source>
        <dbReference type="EMBL" id="OWK32015.1"/>
    </source>
</evidence>
<sequence>MKHDAVKMRLVRESMGMTQEKLAILSNVSERTVQRAEAGANMRLDTLADFAAALELPLSELALDPDDNEDRDVGLRLVRTARDLIDDLAKAGVAKFDCEIDPDATEMEPVLALVGLIEERLPTPWEFDQHPADSSLGDKIRLAAQIKRLLDELATTDVGLYAATSWINAKYPRWDMDEGIRYTHDRHRYEKVMTLRMIIARSGDDRIFRKPIASWGLDEAPRPEPMRAFDDLNDDVPF</sequence>
<protein>
    <submittedName>
        <fullName evidence="2">Anaerobic benzoate catabolism transcriptional regulator</fullName>
    </submittedName>
</protein>
<keyword evidence="3" id="KW-1185">Reference proteome</keyword>
<dbReference type="GO" id="GO:0003677">
    <property type="term" value="F:DNA binding"/>
    <property type="evidence" value="ECO:0007669"/>
    <property type="project" value="InterPro"/>
</dbReference>
<gene>
    <name evidence="2" type="ORF">SPMU_03360</name>
</gene>
<dbReference type="Gene3D" id="1.10.260.40">
    <property type="entry name" value="lambda repressor-like DNA-binding domains"/>
    <property type="match status" value="1"/>
</dbReference>
<dbReference type="CDD" id="cd00093">
    <property type="entry name" value="HTH_XRE"/>
    <property type="match status" value="1"/>
</dbReference>
<dbReference type="OrthoDB" id="9815697at2"/>